<dbReference type="GO" id="GO:0004252">
    <property type="term" value="F:serine-type endopeptidase activity"/>
    <property type="evidence" value="ECO:0007669"/>
    <property type="project" value="UniProtKB-UniRule"/>
</dbReference>
<evidence type="ECO:0000256" key="5">
    <source>
        <dbReference type="PROSITE-ProRule" id="PRU01240"/>
    </source>
</evidence>
<feature type="signal peptide" evidence="8">
    <location>
        <begin position="1"/>
        <end position="20"/>
    </location>
</feature>
<evidence type="ECO:0000256" key="6">
    <source>
        <dbReference type="RuleBase" id="RU003355"/>
    </source>
</evidence>
<evidence type="ECO:0000313" key="11">
    <source>
        <dbReference type="EMBL" id="MBB5867296.1"/>
    </source>
</evidence>
<protein>
    <submittedName>
        <fullName evidence="11">Subtilisin family serine protease</fullName>
    </submittedName>
</protein>
<accession>A0A841BJB5</accession>
<keyword evidence="2 5" id="KW-0645">Protease</keyword>
<feature type="domain" description="Peptidase S8/S53" evidence="9">
    <location>
        <begin position="156"/>
        <end position="379"/>
    </location>
</feature>
<dbReference type="Gene3D" id="3.40.50.200">
    <property type="entry name" value="Peptidase S8/S53 domain"/>
    <property type="match status" value="1"/>
</dbReference>
<feature type="active site" description="Charge relay system" evidence="5">
    <location>
        <position position="190"/>
    </location>
</feature>
<dbReference type="EMBL" id="JACHMN010000001">
    <property type="protein sequence ID" value="MBB5867296.1"/>
    <property type="molecule type" value="Genomic_DNA"/>
</dbReference>
<feature type="region of interest" description="Disordered" evidence="7">
    <location>
        <begin position="499"/>
        <end position="523"/>
    </location>
</feature>
<dbReference type="AlphaFoldDB" id="A0A841BJB5"/>
<dbReference type="PROSITE" id="PS00137">
    <property type="entry name" value="SUBTILASE_HIS"/>
    <property type="match status" value="1"/>
</dbReference>
<reference evidence="11 12" key="1">
    <citation type="submission" date="2020-08" db="EMBL/GenBank/DDBJ databases">
        <title>Sequencing the genomes of 1000 actinobacteria strains.</title>
        <authorList>
            <person name="Klenk H.-P."/>
        </authorList>
    </citation>
    <scope>NUCLEOTIDE SEQUENCE [LARGE SCALE GENOMIC DNA]</scope>
    <source>
        <strain evidence="11 12">DSM 45362</strain>
    </source>
</reference>
<keyword evidence="3 5" id="KW-0378">Hydrolase</keyword>
<dbReference type="InterPro" id="IPR015500">
    <property type="entry name" value="Peptidase_S8_subtilisin-rel"/>
</dbReference>
<dbReference type="PANTHER" id="PTHR43806:SF11">
    <property type="entry name" value="CEREVISIN-RELATED"/>
    <property type="match status" value="1"/>
</dbReference>
<dbReference type="InterPro" id="IPR037045">
    <property type="entry name" value="S8pro/Inhibitor_I9_sf"/>
</dbReference>
<evidence type="ECO:0000313" key="12">
    <source>
        <dbReference type="Proteomes" id="UP000587527"/>
    </source>
</evidence>
<evidence type="ECO:0000256" key="4">
    <source>
        <dbReference type="ARBA" id="ARBA00022825"/>
    </source>
</evidence>
<dbReference type="SUPFAM" id="SSF54897">
    <property type="entry name" value="Protease propeptides/inhibitors"/>
    <property type="match status" value="1"/>
</dbReference>
<dbReference type="GO" id="GO:0005615">
    <property type="term" value="C:extracellular space"/>
    <property type="evidence" value="ECO:0007669"/>
    <property type="project" value="TreeGrafter"/>
</dbReference>
<feature type="domain" description="Inhibitor I9" evidence="10">
    <location>
        <begin position="45"/>
        <end position="117"/>
    </location>
</feature>
<dbReference type="FunFam" id="3.40.50.200:FF:000014">
    <property type="entry name" value="Proteinase K"/>
    <property type="match status" value="1"/>
</dbReference>
<evidence type="ECO:0000259" key="9">
    <source>
        <dbReference type="Pfam" id="PF00082"/>
    </source>
</evidence>
<feature type="chain" id="PRO_5032967224" evidence="8">
    <location>
        <begin position="21"/>
        <end position="523"/>
    </location>
</feature>
<dbReference type="Pfam" id="PF05922">
    <property type="entry name" value="Inhibitor_I9"/>
    <property type="match status" value="1"/>
</dbReference>
<dbReference type="Proteomes" id="UP000587527">
    <property type="component" value="Unassembled WGS sequence"/>
</dbReference>
<dbReference type="PROSITE" id="PS00138">
    <property type="entry name" value="SUBTILASE_SER"/>
    <property type="match status" value="1"/>
</dbReference>
<evidence type="ECO:0000256" key="3">
    <source>
        <dbReference type="ARBA" id="ARBA00022801"/>
    </source>
</evidence>
<dbReference type="InterPro" id="IPR050131">
    <property type="entry name" value="Peptidase_S8_subtilisin-like"/>
</dbReference>
<gene>
    <name evidence="11" type="ORF">F4553_000675</name>
</gene>
<feature type="active site" description="Charge relay system" evidence="5">
    <location>
        <position position="158"/>
    </location>
</feature>
<dbReference type="InterPro" id="IPR034193">
    <property type="entry name" value="PCSK9_ProteinaseK-like"/>
</dbReference>
<dbReference type="SUPFAM" id="SSF52743">
    <property type="entry name" value="Subtilisin-like"/>
    <property type="match status" value="1"/>
</dbReference>
<evidence type="ECO:0000256" key="7">
    <source>
        <dbReference type="SAM" id="MobiDB-lite"/>
    </source>
</evidence>
<dbReference type="InterPro" id="IPR023828">
    <property type="entry name" value="Peptidase_S8_Ser-AS"/>
</dbReference>
<dbReference type="PROSITE" id="PS51892">
    <property type="entry name" value="SUBTILASE"/>
    <property type="match status" value="1"/>
</dbReference>
<keyword evidence="12" id="KW-1185">Reference proteome</keyword>
<evidence type="ECO:0000256" key="2">
    <source>
        <dbReference type="ARBA" id="ARBA00022670"/>
    </source>
</evidence>
<feature type="active site" description="Charge relay system" evidence="5">
    <location>
        <position position="345"/>
    </location>
</feature>
<sequence length="523" mass="53039">MARRHLTGLGVLTAAAVAIAAGIAAPAAAQGQILGTANPGAIADSYIVIFKDSAATDGHARIQSLTSQLATRHGVRVEHTYEHALRGFAGTMGKAAAQQLAADANVAYVEQNATVRMLGTQPNPPSWGLDRIDQRSLPLNGSYTYPTVASNVRAYVIDTGIRVTHSTFGGRASWGTNTTGDGNDTDCNGHGTHVAGTIGGAEYGVAKGVALTAVKVLDCSGNGSFAGVAAGIDWVTGNHAAGVPAVANMSLGGAGSDITTENAVRNSIADGVVYAIASGNNGADACNFTPARVAEAITVNASTITDARASFSNWGTCTDIFAPGENIVSSSNGSDSATATLSGTSMATPHVAGGAALILADNPALTPAQVAATMFGNATLNAITNPGTGSPNRLLYTGASGPATTVTLNRYWWSGRDHISTTTFPGGSYQFEGSLGQLFTGPVAGTHALYSCKINNDTFTSLSANCEGRVYLGLLGYAYDGPPAGGSRVLFRCVARGSGEHFDSSDPNCEGQGSEGPLGYLLP</sequence>
<evidence type="ECO:0000256" key="8">
    <source>
        <dbReference type="SAM" id="SignalP"/>
    </source>
</evidence>
<dbReference type="Gene3D" id="3.30.70.80">
    <property type="entry name" value="Peptidase S8 propeptide/proteinase inhibitor I9"/>
    <property type="match status" value="1"/>
</dbReference>
<evidence type="ECO:0000256" key="1">
    <source>
        <dbReference type="ARBA" id="ARBA00011073"/>
    </source>
</evidence>
<dbReference type="CDD" id="cd04077">
    <property type="entry name" value="Peptidases_S8_PCSK9_ProteinaseK_like"/>
    <property type="match status" value="1"/>
</dbReference>
<comment type="caution">
    <text evidence="11">The sequence shown here is derived from an EMBL/GenBank/DDBJ whole genome shotgun (WGS) entry which is preliminary data.</text>
</comment>
<dbReference type="InterPro" id="IPR022398">
    <property type="entry name" value="Peptidase_S8_His-AS"/>
</dbReference>
<name>A0A841BJB5_9ACTN</name>
<dbReference type="Pfam" id="PF00082">
    <property type="entry name" value="Peptidase_S8"/>
    <property type="match status" value="1"/>
</dbReference>
<dbReference type="InterPro" id="IPR000209">
    <property type="entry name" value="Peptidase_S8/S53_dom"/>
</dbReference>
<dbReference type="PROSITE" id="PS00136">
    <property type="entry name" value="SUBTILASE_ASP"/>
    <property type="match status" value="1"/>
</dbReference>
<keyword evidence="4 5" id="KW-0720">Serine protease</keyword>
<proteinExistence type="inferred from homology"/>
<dbReference type="InterPro" id="IPR010259">
    <property type="entry name" value="S8pro/Inhibitor_I9"/>
</dbReference>
<keyword evidence="8" id="KW-0732">Signal</keyword>
<dbReference type="PANTHER" id="PTHR43806">
    <property type="entry name" value="PEPTIDASE S8"/>
    <property type="match status" value="1"/>
</dbReference>
<dbReference type="InterPro" id="IPR036852">
    <property type="entry name" value="Peptidase_S8/S53_dom_sf"/>
</dbReference>
<organism evidence="11 12">
    <name type="scientific">Allocatelliglobosispora scoriae</name>
    <dbReference type="NCBI Taxonomy" id="643052"/>
    <lineage>
        <taxon>Bacteria</taxon>
        <taxon>Bacillati</taxon>
        <taxon>Actinomycetota</taxon>
        <taxon>Actinomycetes</taxon>
        <taxon>Micromonosporales</taxon>
        <taxon>Micromonosporaceae</taxon>
        <taxon>Allocatelliglobosispora</taxon>
    </lineage>
</organism>
<dbReference type="GO" id="GO:0006508">
    <property type="term" value="P:proteolysis"/>
    <property type="evidence" value="ECO:0007669"/>
    <property type="project" value="UniProtKB-KW"/>
</dbReference>
<dbReference type="InterPro" id="IPR023827">
    <property type="entry name" value="Peptidase_S8_Asp-AS"/>
</dbReference>
<dbReference type="PRINTS" id="PR00723">
    <property type="entry name" value="SUBTILISIN"/>
</dbReference>
<comment type="similarity">
    <text evidence="1 5 6">Belongs to the peptidase S8 family.</text>
</comment>
<evidence type="ECO:0000259" key="10">
    <source>
        <dbReference type="Pfam" id="PF05922"/>
    </source>
</evidence>